<evidence type="ECO:0000256" key="1">
    <source>
        <dbReference type="ARBA" id="ARBA00022737"/>
    </source>
</evidence>
<feature type="repeat" description="TPR" evidence="3">
    <location>
        <begin position="162"/>
        <end position="195"/>
    </location>
</feature>
<sequence length="354" mass="41806">MKVEMIIKNESIIITEETPFFIMLRDLFYGGAWERMEKDFQKGEYLKQINSLKFLEKNVAILDETFYEPIIWSELRSFLTENNIDWKIMQNATPDGLYDLAIEYADKSLFGDAKDILEYAIKIDRNYAPAYEFLGTLLVEQGKVTEGIKYLDRAIEIDPWLVQAYSTLGEVFYNMGNYNMAIKYWEKEIEYAPNDIFTYFMVADAFTRAGEYQKAIEILNRLLEIDNANIIAMYELAELYRKIGKENEAKKIEMEILNSEPKDPNGIEIWARVQLKYERYERVIKVIEPLINQKKEAFHLKTLLIVPYTKLGDITKARQLFEEVKDNDFWYAYSKKEIFDQFLTKKEKELCGIA</sequence>
<protein>
    <submittedName>
        <fullName evidence="4">Tetratricopeptide repeat protein</fullName>
    </submittedName>
</protein>
<keyword evidence="2 3" id="KW-0802">TPR repeat</keyword>
<feature type="repeat" description="TPR" evidence="3">
    <location>
        <begin position="196"/>
        <end position="229"/>
    </location>
</feature>
<feature type="repeat" description="TPR" evidence="3">
    <location>
        <begin position="128"/>
        <end position="161"/>
    </location>
</feature>
<evidence type="ECO:0000313" key="4">
    <source>
        <dbReference type="EMBL" id="QTA37704.1"/>
    </source>
</evidence>
<keyword evidence="1" id="KW-0677">Repeat</keyword>
<dbReference type="InterPro" id="IPR019734">
    <property type="entry name" value="TPR_rpt"/>
</dbReference>
<dbReference type="PROSITE" id="PS50293">
    <property type="entry name" value="TPR_REGION"/>
    <property type="match status" value="2"/>
</dbReference>
<reference evidence="4 5" key="1">
    <citation type="submission" date="2021-03" db="EMBL/GenBank/DDBJ databases">
        <title>Thermosipho ferrireducens sp.nov., an anaerobic thermophilic iron-reducing bacterium isolated from a deep-sea hydrothermal sulfide deposits.</title>
        <authorList>
            <person name="Zeng X."/>
            <person name="Chen Y."/>
            <person name="Shao Z."/>
        </authorList>
    </citation>
    <scope>NUCLEOTIDE SEQUENCE [LARGE SCALE GENOMIC DNA]</scope>
    <source>
        <strain evidence="4 5">JL129W03</strain>
    </source>
</reference>
<keyword evidence="5" id="KW-1185">Reference proteome</keyword>
<dbReference type="EMBL" id="CP071446">
    <property type="protein sequence ID" value="QTA37704.1"/>
    <property type="molecule type" value="Genomic_DNA"/>
</dbReference>
<evidence type="ECO:0000313" key="5">
    <source>
        <dbReference type="Proteomes" id="UP000671862"/>
    </source>
</evidence>
<evidence type="ECO:0000256" key="2">
    <source>
        <dbReference type="ARBA" id="ARBA00022803"/>
    </source>
</evidence>
<evidence type="ECO:0000256" key="3">
    <source>
        <dbReference type="PROSITE-ProRule" id="PRU00339"/>
    </source>
</evidence>
<dbReference type="PANTHER" id="PTHR44943:SF8">
    <property type="entry name" value="TPR REPEAT-CONTAINING PROTEIN MJ0263"/>
    <property type="match status" value="1"/>
</dbReference>
<dbReference type="SUPFAM" id="SSF48452">
    <property type="entry name" value="TPR-like"/>
    <property type="match status" value="1"/>
</dbReference>
<dbReference type="PANTHER" id="PTHR44943">
    <property type="entry name" value="CELLULOSE SYNTHASE OPERON PROTEIN C"/>
    <property type="match status" value="1"/>
</dbReference>
<dbReference type="Proteomes" id="UP000671862">
    <property type="component" value="Chromosome"/>
</dbReference>
<gene>
    <name evidence="4" type="ORF">JYK00_08250</name>
</gene>
<dbReference type="PROSITE" id="PS50005">
    <property type="entry name" value="TPR"/>
    <property type="match status" value="3"/>
</dbReference>
<dbReference type="Pfam" id="PF13424">
    <property type="entry name" value="TPR_12"/>
    <property type="match status" value="1"/>
</dbReference>
<dbReference type="InterPro" id="IPR011990">
    <property type="entry name" value="TPR-like_helical_dom_sf"/>
</dbReference>
<dbReference type="Pfam" id="PF13432">
    <property type="entry name" value="TPR_16"/>
    <property type="match status" value="1"/>
</dbReference>
<dbReference type="RefSeq" id="WP_207566428.1">
    <property type="nucleotide sequence ID" value="NZ_CP071446.1"/>
</dbReference>
<dbReference type="SMART" id="SM00028">
    <property type="entry name" value="TPR"/>
    <property type="match status" value="5"/>
</dbReference>
<dbReference type="Pfam" id="PF01535">
    <property type="entry name" value="PPR"/>
    <property type="match status" value="1"/>
</dbReference>
<proteinExistence type="predicted"/>
<name>A0ABX7S5A9_9BACT</name>
<dbReference type="InterPro" id="IPR051685">
    <property type="entry name" value="Ycf3/AcsC/BcsC/TPR_MFPF"/>
</dbReference>
<organism evidence="4 5">
    <name type="scientific">Thermosipho ferrireducens</name>
    <dbReference type="NCBI Taxonomy" id="2571116"/>
    <lineage>
        <taxon>Bacteria</taxon>
        <taxon>Thermotogati</taxon>
        <taxon>Thermotogota</taxon>
        <taxon>Thermotogae</taxon>
        <taxon>Thermotogales</taxon>
        <taxon>Fervidobacteriaceae</taxon>
        <taxon>Thermosipho</taxon>
    </lineage>
</organism>
<dbReference type="Gene3D" id="1.25.40.10">
    <property type="entry name" value="Tetratricopeptide repeat domain"/>
    <property type="match status" value="1"/>
</dbReference>
<dbReference type="InterPro" id="IPR002885">
    <property type="entry name" value="PPR_rpt"/>
</dbReference>
<accession>A0ABX7S5A9</accession>